<feature type="compositionally biased region" description="Basic and acidic residues" evidence="1">
    <location>
        <begin position="43"/>
        <end position="52"/>
    </location>
</feature>
<evidence type="ECO:0000313" key="3">
    <source>
        <dbReference type="Proteomes" id="UP001066276"/>
    </source>
</evidence>
<keyword evidence="3" id="KW-1185">Reference proteome</keyword>
<feature type="compositionally biased region" description="Basic and acidic residues" evidence="1">
    <location>
        <begin position="87"/>
        <end position="101"/>
    </location>
</feature>
<evidence type="ECO:0000313" key="2">
    <source>
        <dbReference type="EMBL" id="KAJ1118906.1"/>
    </source>
</evidence>
<reference evidence="2" key="1">
    <citation type="journal article" date="2022" name="bioRxiv">
        <title>Sequencing and chromosome-scale assembly of the giantPleurodeles waltlgenome.</title>
        <authorList>
            <person name="Brown T."/>
            <person name="Elewa A."/>
            <person name="Iarovenko S."/>
            <person name="Subramanian E."/>
            <person name="Araus A.J."/>
            <person name="Petzold A."/>
            <person name="Susuki M."/>
            <person name="Suzuki K.-i.T."/>
            <person name="Hayashi T."/>
            <person name="Toyoda A."/>
            <person name="Oliveira C."/>
            <person name="Osipova E."/>
            <person name="Leigh N.D."/>
            <person name="Simon A."/>
            <person name="Yun M.H."/>
        </authorList>
    </citation>
    <scope>NUCLEOTIDE SEQUENCE</scope>
    <source>
        <strain evidence="2">20211129_DDA</strain>
        <tissue evidence="2">Liver</tissue>
    </source>
</reference>
<comment type="caution">
    <text evidence="2">The sequence shown here is derived from an EMBL/GenBank/DDBJ whole genome shotgun (WGS) entry which is preliminary data.</text>
</comment>
<protein>
    <submittedName>
        <fullName evidence="2">Uncharacterized protein</fullName>
    </submittedName>
</protein>
<evidence type="ECO:0000256" key="1">
    <source>
        <dbReference type="SAM" id="MobiDB-lite"/>
    </source>
</evidence>
<name>A0AAV7NSN8_PLEWA</name>
<feature type="region of interest" description="Disordered" evidence="1">
    <location>
        <begin position="1"/>
        <end position="111"/>
    </location>
</feature>
<accession>A0AAV7NSN8</accession>
<feature type="compositionally biased region" description="Polar residues" evidence="1">
    <location>
        <begin position="158"/>
        <end position="169"/>
    </location>
</feature>
<feature type="region of interest" description="Disordered" evidence="1">
    <location>
        <begin position="151"/>
        <end position="177"/>
    </location>
</feature>
<organism evidence="2 3">
    <name type="scientific">Pleurodeles waltl</name>
    <name type="common">Iberian ribbed newt</name>
    <dbReference type="NCBI Taxonomy" id="8319"/>
    <lineage>
        <taxon>Eukaryota</taxon>
        <taxon>Metazoa</taxon>
        <taxon>Chordata</taxon>
        <taxon>Craniata</taxon>
        <taxon>Vertebrata</taxon>
        <taxon>Euteleostomi</taxon>
        <taxon>Amphibia</taxon>
        <taxon>Batrachia</taxon>
        <taxon>Caudata</taxon>
        <taxon>Salamandroidea</taxon>
        <taxon>Salamandridae</taxon>
        <taxon>Pleurodelinae</taxon>
        <taxon>Pleurodeles</taxon>
    </lineage>
</organism>
<gene>
    <name evidence="2" type="ORF">NDU88_007093</name>
</gene>
<proteinExistence type="predicted"/>
<dbReference type="AlphaFoldDB" id="A0AAV7NSN8"/>
<dbReference type="EMBL" id="JANPWB010000012">
    <property type="protein sequence ID" value="KAJ1118906.1"/>
    <property type="molecule type" value="Genomic_DNA"/>
</dbReference>
<dbReference type="Proteomes" id="UP001066276">
    <property type="component" value="Chromosome 8"/>
</dbReference>
<sequence length="214" mass="22519">MVRDADTSGCPSEKLKGVAGPRPASRVSGETSGPVPRGAAAGGRDRFPRESANHAVLLLGPTEVRGPGGAGRPRKKRCTGRSQYDACGRELGRARPPEERGGPVGRGRPAPCGATFDSRDKLLRVLAGCAVPLLDPEKVRGVEGGQKIAEETAPQEVPKQTNKEGTWTASGPLRSGGARRVARGLRPVALRTAAGISSCECWQVAWSCPRTPWR</sequence>